<gene>
    <name evidence="2" type="ORF">L2W38_00060</name>
</gene>
<dbReference type="InterPro" id="IPR012337">
    <property type="entry name" value="RNaseH-like_sf"/>
</dbReference>
<dbReference type="Gene3D" id="3.30.420.10">
    <property type="entry name" value="Ribonuclease H-like superfamily/Ribonuclease H"/>
    <property type="match status" value="1"/>
</dbReference>
<dbReference type="NCBIfam" id="TIGR00573">
    <property type="entry name" value="dnaq"/>
    <property type="match status" value="1"/>
</dbReference>
<dbReference type="InterPro" id="IPR013520">
    <property type="entry name" value="Ribonucl_H"/>
</dbReference>
<protein>
    <submittedName>
        <fullName evidence="2">3'-5' exonuclease</fullName>
    </submittedName>
</protein>
<dbReference type="SUPFAM" id="SSF53098">
    <property type="entry name" value="Ribonuclease H-like"/>
    <property type="match status" value="1"/>
</dbReference>
<dbReference type="InterPro" id="IPR036397">
    <property type="entry name" value="RNaseH_sf"/>
</dbReference>
<sequence length="193" mass="21228">MDKSLWDSGFVAIDVETTGLSSRWDRIVEIGAIRFTPGSETESFQTFVSPGRPIPFEAVAIHGITDEMVEGAPSLSEASVALASFLKEEEPMVFHNPSFDLSFLDANMIDIKGSWNTTPVFDTCGLARKAFPGIRGYSLVALARHFGLSGGGHHRALEDCRYSASLFNRILEAIDGLRCMSLKNLISDYSFKR</sequence>
<dbReference type="CDD" id="cd06127">
    <property type="entry name" value="DEDDh"/>
    <property type="match status" value="1"/>
</dbReference>
<name>A0ABS9EM17_9BACT</name>
<dbReference type="PANTHER" id="PTHR30231:SF41">
    <property type="entry name" value="DNA POLYMERASE III SUBUNIT EPSILON"/>
    <property type="match status" value="1"/>
</dbReference>
<keyword evidence="2" id="KW-0540">Nuclease</keyword>
<dbReference type="EMBL" id="JAKGUD010000001">
    <property type="protein sequence ID" value="MCF4141212.1"/>
    <property type="molecule type" value="Genomic_DNA"/>
</dbReference>
<dbReference type="PANTHER" id="PTHR30231">
    <property type="entry name" value="DNA POLYMERASE III SUBUNIT EPSILON"/>
    <property type="match status" value="1"/>
</dbReference>
<comment type="caution">
    <text evidence="2">The sequence shown here is derived from an EMBL/GenBank/DDBJ whole genome shotgun (WGS) entry which is preliminary data.</text>
</comment>
<dbReference type="InterPro" id="IPR006054">
    <property type="entry name" value="DnaQ"/>
</dbReference>
<keyword evidence="2" id="KW-0269">Exonuclease</keyword>
<dbReference type="SMART" id="SM00479">
    <property type="entry name" value="EXOIII"/>
    <property type="match status" value="1"/>
</dbReference>
<evidence type="ECO:0000313" key="2">
    <source>
        <dbReference type="EMBL" id="MCF4141212.1"/>
    </source>
</evidence>
<feature type="domain" description="Exonuclease" evidence="1">
    <location>
        <begin position="9"/>
        <end position="176"/>
    </location>
</feature>
<keyword evidence="3" id="KW-1185">Reference proteome</keyword>
<accession>A0ABS9EM17</accession>
<dbReference type="RefSeq" id="WP_236097544.1">
    <property type="nucleotide sequence ID" value="NZ_JAKGUD010000001.1"/>
</dbReference>
<proteinExistence type="predicted"/>
<reference evidence="2 3" key="1">
    <citation type="submission" date="2022-01" db="EMBL/GenBank/DDBJ databases">
        <title>Dethiosulfovibrio faecalis sp. nov., a novel proteolytic, non-sulfur-reducing bacterium isolated from a marine aquaculture solid waste bioreactor.</title>
        <authorList>
            <person name="Grabowski S."/>
            <person name="Apolinario E."/>
            <person name="Schneider N."/>
            <person name="Marshall C.W."/>
            <person name="Sowers K.R."/>
        </authorList>
    </citation>
    <scope>NUCLEOTIDE SEQUENCE [LARGE SCALE GENOMIC DNA]</scope>
    <source>
        <strain evidence="2 3">DSM 12537</strain>
    </source>
</reference>
<dbReference type="Pfam" id="PF00929">
    <property type="entry name" value="RNase_T"/>
    <property type="match status" value="1"/>
</dbReference>
<evidence type="ECO:0000259" key="1">
    <source>
        <dbReference type="SMART" id="SM00479"/>
    </source>
</evidence>
<dbReference type="Proteomes" id="UP001200430">
    <property type="component" value="Unassembled WGS sequence"/>
</dbReference>
<dbReference type="GO" id="GO:0004527">
    <property type="term" value="F:exonuclease activity"/>
    <property type="evidence" value="ECO:0007669"/>
    <property type="project" value="UniProtKB-KW"/>
</dbReference>
<evidence type="ECO:0000313" key="3">
    <source>
        <dbReference type="Proteomes" id="UP001200430"/>
    </source>
</evidence>
<keyword evidence="2" id="KW-0378">Hydrolase</keyword>
<organism evidence="2 3">
    <name type="scientific">Dethiosulfovibrio marinus</name>
    <dbReference type="NCBI Taxonomy" id="133532"/>
    <lineage>
        <taxon>Bacteria</taxon>
        <taxon>Thermotogati</taxon>
        <taxon>Synergistota</taxon>
        <taxon>Synergistia</taxon>
        <taxon>Synergistales</taxon>
        <taxon>Dethiosulfovibrionaceae</taxon>
        <taxon>Dethiosulfovibrio</taxon>
    </lineage>
</organism>